<feature type="transmembrane region" description="Helical" evidence="6">
    <location>
        <begin position="75"/>
        <end position="93"/>
    </location>
</feature>
<dbReference type="InterPro" id="IPR005178">
    <property type="entry name" value="Ostalpha/TMEM184C"/>
</dbReference>
<reference evidence="7" key="1">
    <citation type="submission" date="2021-02" db="EMBL/GenBank/DDBJ databases">
        <authorList>
            <person name="Nieuwenhuis M."/>
            <person name="Van De Peppel L.J.J."/>
        </authorList>
    </citation>
    <scope>NUCLEOTIDE SEQUENCE</scope>
    <source>
        <strain evidence="7">D49</strain>
    </source>
</reference>
<keyword evidence="8" id="KW-1185">Reference proteome</keyword>
<evidence type="ECO:0000313" key="7">
    <source>
        <dbReference type="EMBL" id="KAG5636738.1"/>
    </source>
</evidence>
<comment type="caution">
    <text evidence="7">The sequence shown here is derived from an EMBL/GenBank/DDBJ whole genome shotgun (WGS) entry which is preliminary data.</text>
</comment>
<proteinExistence type="predicted"/>
<dbReference type="SMART" id="SM01417">
    <property type="entry name" value="Solute_trans_a"/>
    <property type="match status" value="1"/>
</dbReference>
<dbReference type="OrthoDB" id="5348404at2759"/>
<organism evidence="7 8">
    <name type="scientific">Sphagnurus paluster</name>
    <dbReference type="NCBI Taxonomy" id="117069"/>
    <lineage>
        <taxon>Eukaryota</taxon>
        <taxon>Fungi</taxon>
        <taxon>Dikarya</taxon>
        <taxon>Basidiomycota</taxon>
        <taxon>Agaricomycotina</taxon>
        <taxon>Agaricomycetes</taxon>
        <taxon>Agaricomycetidae</taxon>
        <taxon>Agaricales</taxon>
        <taxon>Tricholomatineae</taxon>
        <taxon>Lyophyllaceae</taxon>
        <taxon>Sphagnurus</taxon>
    </lineage>
</organism>
<evidence type="ECO:0000256" key="3">
    <source>
        <dbReference type="ARBA" id="ARBA00022989"/>
    </source>
</evidence>
<evidence type="ECO:0000256" key="6">
    <source>
        <dbReference type="SAM" id="Phobius"/>
    </source>
</evidence>
<reference evidence="7" key="2">
    <citation type="submission" date="2021-10" db="EMBL/GenBank/DDBJ databases">
        <title>Phylogenomics reveals ancestral predisposition of the termite-cultivated fungus Termitomyces towards a domesticated lifestyle.</title>
        <authorList>
            <person name="Auxier B."/>
            <person name="Grum-Grzhimaylo A."/>
            <person name="Cardenas M.E."/>
            <person name="Lodge J.D."/>
            <person name="Laessoe T."/>
            <person name="Pedersen O."/>
            <person name="Smith M.E."/>
            <person name="Kuyper T.W."/>
            <person name="Franco-Molano E.A."/>
            <person name="Baroni T.J."/>
            <person name="Aanen D.K."/>
        </authorList>
    </citation>
    <scope>NUCLEOTIDE SEQUENCE</scope>
    <source>
        <strain evidence="7">D49</strain>
    </source>
</reference>
<evidence type="ECO:0000256" key="5">
    <source>
        <dbReference type="SAM" id="MobiDB-lite"/>
    </source>
</evidence>
<dbReference type="Pfam" id="PF03619">
    <property type="entry name" value="Solute_trans_a"/>
    <property type="match status" value="1"/>
</dbReference>
<feature type="region of interest" description="Disordered" evidence="5">
    <location>
        <begin position="262"/>
        <end position="288"/>
    </location>
</feature>
<protein>
    <submittedName>
        <fullName evidence="7">Uncharacterized protein</fullName>
    </submittedName>
</protein>
<dbReference type="AlphaFoldDB" id="A0A9P7FUX3"/>
<dbReference type="EMBL" id="JABCKI010005898">
    <property type="protein sequence ID" value="KAG5636738.1"/>
    <property type="molecule type" value="Genomic_DNA"/>
</dbReference>
<evidence type="ECO:0000256" key="2">
    <source>
        <dbReference type="ARBA" id="ARBA00022692"/>
    </source>
</evidence>
<feature type="transmembrane region" description="Helical" evidence="6">
    <location>
        <begin position="133"/>
        <end position="153"/>
    </location>
</feature>
<name>A0A9P7FUX3_9AGAR</name>
<dbReference type="Proteomes" id="UP000717328">
    <property type="component" value="Unassembled WGS sequence"/>
</dbReference>
<evidence type="ECO:0000313" key="8">
    <source>
        <dbReference type="Proteomes" id="UP000717328"/>
    </source>
</evidence>
<dbReference type="PANTHER" id="PTHR23423">
    <property type="entry name" value="ORGANIC SOLUTE TRANSPORTER-RELATED"/>
    <property type="match status" value="1"/>
</dbReference>
<dbReference type="GO" id="GO:0016020">
    <property type="term" value="C:membrane"/>
    <property type="evidence" value="ECO:0007669"/>
    <property type="project" value="UniProtKB-SubCell"/>
</dbReference>
<keyword evidence="3 6" id="KW-1133">Transmembrane helix</keyword>
<keyword evidence="2 6" id="KW-0812">Transmembrane</keyword>
<feature type="transmembrane region" description="Helical" evidence="6">
    <location>
        <begin position="41"/>
        <end position="63"/>
    </location>
</feature>
<comment type="subcellular location">
    <subcellularLocation>
        <location evidence="1">Membrane</location>
        <topology evidence="1">Multi-pass membrane protein</topology>
    </subcellularLocation>
</comment>
<evidence type="ECO:0000256" key="1">
    <source>
        <dbReference type="ARBA" id="ARBA00004141"/>
    </source>
</evidence>
<keyword evidence="4 6" id="KW-0472">Membrane</keyword>
<gene>
    <name evidence="7" type="ORF">H0H81_006996</name>
</gene>
<sequence length="288" mass="32042">MPWSVLQYVIIRPLVSIVGIICEKLHVLCESAGYSIYYASVYLECVDFVSISVALYGLLVFYGLMADELRDRRPLAKFLCIKLIVMFTFYQSFVVSKSLPSCAANLITNSGSLGPLKEELFTYWTATNISNGLNALAICIEMVFFSALMMWAYTPAEYQVKEGAPPTSIWRPLWDSINFSDFAHEIYTSLQYFFGKKPQANHGDPNAKMDFGQAFGVTSSSAGYMDGNSTSEYPLRPSAVARPSYDEHLYLAPNEAAYGTPNDPYGVAFDQQSQGHARPAYQQGADKV</sequence>
<accession>A0A9P7FUX3</accession>
<evidence type="ECO:0000256" key="4">
    <source>
        <dbReference type="ARBA" id="ARBA00023136"/>
    </source>
</evidence>